<reference evidence="1" key="1">
    <citation type="submission" date="2014-01" db="EMBL/GenBank/DDBJ databases">
        <authorList>
            <person name="Brown-Elliot B."/>
            <person name="Wallace R."/>
            <person name="Lenaerts A."/>
            <person name="Ordway D."/>
            <person name="DeGroote M.A."/>
            <person name="Parker T."/>
            <person name="Sizemore C."/>
            <person name="Tallon L.J."/>
            <person name="Sadzewicz L.K."/>
            <person name="Sengamalay N."/>
            <person name="Fraser C.M."/>
            <person name="Hine E."/>
            <person name="Shefchek K.A."/>
            <person name="Das S.P."/>
            <person name="Tettelin H."/>
        </authorList>
    </citation>
    <scope>NUCLEOTIDE SEQUENCE [LARGE SCALE GENOMIC DNA]</scope>
    <source>
        <strain evidence="1">4042</strain>
    </source>
</reference>
<comment type="caution">
    <text evidence="1">The sequence shown here is derived from an EMBL/GenBank/DDBJ whole genome shotgun (WGS) entry which is preliminary data.</text>
</comment>
<proteinExistence type="predicted"/>
<dbReference type="PATRIC" id="fig|1299334.3.peg.5568"/>
<dbReference type="EC" id="5.3.3.1" evidence="1"/>
<dbReference type="AlphaFoldDB" id="X8ANR0"/>
<keyword evidence="1" id="KW-0413">Isomerase</keyword>
<dbReference type="EMBL" id="JAOB01000052">
    <property type="protein sequence ID" value="EUA32751.1"/>
    <property type="molecule type" value="Genomic_DNA"/>
</dbReference>
<name>X8ANR0_MYCXE</name>
<gene>
    <name evidence="1" type="ORF">I553_2350</name>
</gene>
<accession>X8ANR0</accession>
<organism evidence="1">
    <name type="scientific">Mycobacterium xenopi 4042</name>
    <dbReference type="NCBI Taxonomy" id="1299334"/>
    <lineage>
        <taxon>Bacteria</taxon>
        <taxon>Bacillati</taxon>
        <taxon>Actinomycetota</taxon>
        <taxon>Actinomycetes</taxon>
        <taxon>Mycobacteriales</taxon>
        <taxon>Mycobacteriaceae</taxon>
        <taxon>Mycobacterium</taxon>
    </lineage>
</organism>
<protein>
    <submittedName>
        <fullName evidence="1">3 beta-hydroxysteroid dehydrogenase/Delta 5--&gt;4-isomerase domain protein</fullName>
        <ecNumber evidence="1">5.3.3.1</ecNumber>
    </submittedName>
</protein>
<sequence>MKRLVYTSSNSVVMGGKRIAGATRRCPTPTGSMTFTPRPKWSLSDLCCRRTVLKGC</sequence>
<evidence type="ECO:0000313" key="1">
    <source>
        <dbReference type="EMBL" id="EUA32751.1"/>
    </source>
</evidence>
<dbReference type="GO" id="GO:0004769">
    <property type="term" value="F:steroid Delta-isomerase activity"/>
    <property type="evidence" value="ECO:0007669"/>
    <property type="project" value="UniProtKB-EC"/>
</dbReference>